<dbReference type="AlphaFoldDB" id="A0A2S7ILF1"/>
<feature type="transmembrane region" description="Helical" evidence="8">
    <location>
        <begin position="159"/>
        <end position="181"/>
    </location>
</feature>
<gene>
    <name evidence="9" type="ORF">C5O19_01990</name>
</gene>
<comment type="similarity">
    <text evidence="7">Belongs to the glycosyltransferase 87 family.</text>
</comment>
<feature type="transmembrane region" description="Helical" evidence="8">
    <location>
        <begin position="241"/>
        <end position="266"/>
    </location>
</feature>
<dbReference type="InterPro" id="IPR018584">
    <property type="entry name" value="GT87"/>
</dbReference>
<keyword evidence="3" id="KW-0808">Transferase</keyword>
<evidence type="ECO:0008006" key="11">
    <source>
        <dbReference type="Google" id="ProtNLM"/>
    </source>
</evidence>
<comment type="caution">
    <text evidence="9">The sequence shown here is derived from an EMBL/GenBank/DDBJ whole genome shotgun (WGS) entry which is preliminary data.</text>
</comment>
<dbReference type="Pfam" id="PF09594">
    <property type="entry name" value="GT87"/>
    <property type="match status" value="1"/>
</dbReference>
<proteinExistence type="inferred from homology"/>
<name>A0A2S7ILF1_9BACT</name>
<protein>
    <recommendedName>
        <fullName evidence="11">DUF2029 domain-containing protein</fullName>
    </recommendedName>
</protein>
<sequence>MKAIKAFFSKEGTVLLSFLLLGGIIGVQHIFEGPKSYNNYLIFRQSFLHLLAGTNPYVEYPSEYFDIFLYHPSFTLFFSPFSYLPIWIGLIIWTVISSYVLFYAIRSLPITHSQKLFCWWFVFIELSFALHYQQTNPLITALGLLTFSNLENGKTGRAALFPLLAFCIKGYGLIFAALFIFYPRPGRYIASSVGWFLLLNLLPLPVLGWDRFLEVYQQWVACLQADYKVNYGFSIMGLLKLIWPAFQAVSTVQILGVLLLAATWSIYWLKSRVQPLNLTTRLSLLAYVLLWVILFNHAAESQTYIIAVQGAALYILLEKERYPRWATLCTLLVFFLTVLSASDVYPPLWRRAFFYPYLIKVIPCTLVWFVLQFELISRGLQQRKHRISESQYRSPVL</sequence>
<feature type="transmembrane region" description="Helical" evidence="8">
    <location>
        <begin position="117"/>
        <end position="134"/>
    </location>
</feature>
<dbReference type="GO" id="GO:0016758">
    <property type="term" value="F:hexosyltransferase activity"/>
    <property type="evidence" value="ECO:0007669"/>
    <property type="project" value="InterPro"/>
</dbReference>
<reference evidence="10" key="1">
    <citation type="submission" date="2018-02" db="EMBL/GenBank/DDBJ databases">
        <title>Genome sequencing of Solimonas sp. HR-BB.</title>
        <authorList>
            <person name="Lee Y."/>
            <person name="Jeon C.O."/>
        </authorList>
    </citation>
    <scope>NUCLEOTIDE SEQUENCE [LARGE SCALE GENOMIC DNA]</scope>
    <source>
        <strain evidence="10">HR-U</strain>
    </source>
</reference>
<dbReference type="RefSeq" id="WP_104709686.1">
    <property type="nucleotide sequence ID" value="NZ_PTRA01000001.1"/>
</dbReference>
<evidence type="ECO:0000256" key="6">
    <source>
        <dbReference type="ARBA" id="ARBA00023136"/>
    </source>
</evidence>
<feature type="transmembrane region" description="Helical" evidence="8">
    <location>
        <begin position="301"/>
        <end position="317"/>
    </location>
</feature>
<dbReference type="OrthoDB" id="1070018at2"/>
<keyword evidence="10" id="KW-1185">Reference proteome</keyword>
<feature type="transmembrane region" description="Helical" evidence="8">
    <location>
        <begin position="278"/>
        <end position="295"/>
    </location>
</feature>
<evidence type="ECO:0000256" key="4">
    <source>
        <dbReference type="ARBA" id="ARBA00022692"/>
    </source>
</evidence>
<evidence type="ECO:0000313" key="10">
    <source>
        <dbReference type="Proteomes" id="UP000239590"/>
    </source>
</evidence>
<keyword evidence="2" id="KW-1003">Cell membrane</keyword>
<keyword evidence="6 8" id="KW-0472">Membrane</keyword>
<feature type="transmembrane region" description="Helical" evidence="8">
    <location>
        <begin position="324"/>
        <end position="342"/>
    </location>
</feature>
<evidence type="ECO:0000256" key="8">
    <source>
        <dbReference type="SAM" id="Phobius"/>
    </source>
</evidence>
<dbReference type="Proteomes" id="UP000239590">
    <property type="component" value="Unassembled WGS sequence"/>
</dbReference>
<keyword evidence="5 8" id="KW-1133">Transmembrane helix</keyword>
<evidence type="ECO:0000256" key="1">
    <source>
        <dbReference type="ARBA" id="ARBA00004651"/>
    </source>
</evidence>
<evidence type="ECO:0000313" key="9">
    <source>
        <dbReference type="EMBL" id="PQA58469.1"/>
    </source>
</evidence>
<keyword evidence="4 8" id="KW-0812">Transmembrane</keyword>
<evidence type="ECO:0000256" key="2">
    <source>
        <dbReference type="ARBA" id="ARBA00022475"/>
    </source>
</evidence>
<organism evidence="9 10">
    <name type="scientific">Siphonobacter curvatus</name>
    <dbReference type="NCBI Taxonomy" id="2094562"/>
    <lineage>
        <taxon>Bacteria</taxon>
        <taxon>Pseudomonadati</taxon>
        <taxon>Bacteroidota</taxon>
        <taxon>Cytophagia</taxon>
        <taxon>Cytophagales</taxon>
        <taxon>Cytophagaceae</taxon>
        <taxon>Siphonobacter</taxon>
    </lineage>
</organism>
<accession>A0A2S7ILF1</accession>
<feature type="transmembrane region" description="Helical" evidence="8">
    <location>
        <begin position="188"/>
        <end position="209"/>
    </location>
</feature>
<dbReference type="GO" id="GO:0005886">
    <property type="term" value="C:plasma membrane"/>
    <property type="evidence" value="ECO:0007669"/>
    <property type="project" value="UniProtKB-SubCell"/>
</dbReference>
<dbReference type="EMBL" id="PTRA01000001">
    <property type="protein sequence ID" value="PQA58469.1"/>
    <property type="molecule type" value="Genomic_DNA"/>
</dbReference>
<feature type="transmembrane region" description="Helical" evidence="8">
    <location>
        <begin position="354"/>
        <end position="376"/>
    </location>
</feature>
<evidence type="ECO:0000256" key="7">
    <source>
        <dbReference type="ARBA" id="ARBA00024033"/>
    </source>
</evidence>
<evidence type="ECO:0000256" key="5">
    <source>
        <dbReference type="ARBA" id="ARBA00022989"/>
    </source>
</evidence>
<comment type="subcellular location">
    <subcellularLocation>
        <location evidence="1">Cell membrane</location>
        <topology evidence="1">Multi-pass membrane protein</topology>
    </subcellularLocation>
</comment>
<feature type="transmembrane region" description="Helical" evidence="8">
    <location>
        <begin position="84"/>
        <end position="105"/>
    </location>
</feature>
<feature type="transmembrane region" description="Helical" evidence="8">
    <location>
        <begin position="12"/>
        <end position="31"/>
    </location>
</feature>
<evidence type="ECO:0000256" key="3">
    <source>
        <dbReference type="ARBA" id="ARBA00022679"/>
    </source>
</evidence>